<dbReference type="RefSeq" id="WP_122626217.1">
    <property type="nucleotide sequence ID" value="NZ_UPPP01000054.1"/>
</dbReference>
<feature type="chain" id="PRO_5019854379" evidence="1">
    <location>
        <begin position="24"/>
        <end position="274"/>
    </location>
</feature>
<keyword evidence="3" id="KW-0449">Lipoprotein</keyword>
<reference evidence="3 4" key="1">
    <citation type="submission" date="2018-06" db="EMBL/GenBank/DDBJ databases">
        <authorList>
            <person name="Strepis N."/>
        </authorList>
    </citation>
    <scope>NUCLEOTIDE SEQUENCE [LARGE SCALE GENOMIC DNA]</scope>
    <source>
        <strain evidence="3">LUCI</strain>
    </source>
</reference>
<proteinExistence type="predicted"/>
<keyword evidence="4" id="KW-1185">Reference proteome</keyword>
<dbReference type="Proteomes" id="UP000277811">
    <property type="component" value="Unassembled WGS sequence"/>
</dbReference>
<evidence type="ECO:0000313" key="4">
    <source>
        <dbReference type="Proteomes" id="UP000277811"/>
    </source>
</evidence>
<name>A0A498R4L5_9FIRM</name>
<dbReference type="Pfam" id="PF02169">
    <property type="entry name" value="LPP20"/>
    <property type="match status" value="1"/>
</dbReference>
<feature type="signal peptide" evidence="1">
    <location>
        <begin position="1"/>
        <end position="23"/>
    </location>
</feature>
<accession>A0A498R4L5</accession>
<feature type="domain" description="Lipoprotein LPP20-like" evidence="2">
    <location>
        <begin position="50"/>
        <end position="124"/>
    </location>
</feature>
<organism evidence="3 4">
    <name type="scientific">Lucifera butyrica</name>
    <dbReference type="NCBI Taxonomy" id="1351585"/>
    <lineage>
        <taxon>Bacteria</taxon>
        <taxon>Bacillati</taxon>
        <taxon>Bacillota</taxon>
        <taxon>Negativicutes</taxon>
        <taxon>Veillonellales</taxon>
        <taxon>Veillonellaceae</taxon>
        <taxon>Lucifera</taxon>
    </lineage>
</organism>
<evidence type="ECO:0000256" key="1">
    <source>
        <dbReference type="SAM" id="SignalP"/>
    </source>
</evidence>
<sequence>MTKWWSLLLIMVLMITGMKTVVAAEGAVQWDQGVVQASGMGVSPATADSQAQASLMARRAAIVDAYRNLAEAIGSVRVKADTTVQNFAVTDDTVKTKISALIHGARIVSEQPLSDGSYKVVLEVNLFGSDSVAQAIYAGRQDKPEPLPQPSTDYKPARLPAYTGVVVDARGLGLERVMSPRIYDDAGRIIYGDKYIDPDFVVSHGMVDYAATPDMMRSLEAGTTRAGASPIVVKAIGLKHFNSDVIISREDADRILAANAGNNFLARTAVVFEQ</sequence>
<evidence type="ECO:0000313" key="3">
    <source>
        <dbReference type="EMBL" id="VBB05212.1"/>
    </source>
</evidence>
<dbReference type="EMBL" id="UPPP01000054">
    <property type="protein sequence ID" value="VBB05212.1"/>
    <property type="molecule type" value="Genomic_DNA"/>
</dbReference>
<protein>
    <submittedName>
        <fullName evidence="3">Lpp20 lipoprotein</fullName>
    </submittedName>
</protein>
<dbReference type="InterPro" id="IPR024952">
    <property type="entry name" value="LPP20-like_dom"/>
</dbReference>
<dbReference type="OrthoDB" id="9813452at2"/>
<keyword evidence="1" id="KW-0732">Signal</keyword>
<dbReference type="AlphaFoldDB" id="A0A498R4L5"/>
<gene>
    <name evidence="3" type="ORF">LUCI_0419</name>
</gene>
<evidence type="ECO:0000259" key="2">
    <source>
        <dbReference type="Pfam" id="PF02169"/>
    </source>
</evidence>